<organism evidence="2 3">
    <name type="scientific">Glomerella acutata</name>
    <name type="common">Colletotrichum acutatum</name>
    <dbReference type="NCBI Taxonomy" id="27357"/>
    <lineage>
        <taxon>Eukaryota</taxon>
        <taxon>Fungi</taxon>
        <taxon>Dikarya</taxon>
        <taxon>Ascomycota</taxon>
        <taxon>Pezizomycotina</taxon>
        <taxon>Sordariomycetes</taxon>
        <taxon>Hypocreomycetidae</taxon>
        <taxon>Glomerellales</taxon>
        <taxon>Glomerellaceae</taxon>
        <taxon>Colletotrichum</taxon>
        <taxon>Colletotrichum acutatum species complex</taxon>
    </lineage>
</organism>
<accession>A0AAD8XJW6</accession>
<dbReference type="GeneID" id="85394143"/>
<dbReference type="Proteomes" id="UP001244207">
    <property type="component" value="Unassembled WGS sequence"/>
</dbReference>
<dbReference type="EMBL" id="JAHMHS010000020">
    <property type="protein sequence ID" value="KAK1728025.1"/>
    <property type="molecule type" value="Genomic_DNA"/>
</dbReference>
<feature type="region of interest" description="Disordered" evidence="1">
    <location>
        <begin position="70"/>
        <end position="113"/>
    </location>
</feature>
<evidence type="ECO:0000313" key="3">
    <source>
        <dbReference type="Proteomes" id="UP001244207"/>
    </source>
</evidence>
<protein>
    <submittedName>
        <fullName evidence="2">Uncharacterized protein</fullName>
    </submittedName>
</protein>
<dbReference type="RefSeq" id="XP_060368080.1">
    <property type="nucleotide sequence ID" value="XM_060510244.1"/>
</dbReference>
<evidence type="ECO:0000256" key="1">
    <source>
        <dbReference type="SAM" id="MobiDB-lite"/>
    </source>
</evidence>
<gene>
    <name evidence="2" type="ORF">BDZ83DRAFT_649132</name>
</gene>
<proteinExistence type="predicted"/>
<reference evidence="2" key="1">
    <citation type="submission" date="2021-12" db="EMBL/GenBank/DDBJ databases">
        <title>Comparative genomics, transcriptomics and evolutionary studies reveal genomic signatures of adaptation to plant cell wall in hemibiotrophic fungi.</title>
        <authorList>
            <consortium name="DOE Joint Genome Institute"/>
            <person name="Baroncelli R."/>
            <person name="Diaz J.F."/>
            <person name="Benocci T."/>
            <person name="Peng M."/>
            <person name="Battaglia E."/>
            <person name="Haridas S."/>
            <person name="Andreopoulos W."/>
            <person name="Labutti K."/>
            <person name="Pangilinan J."/>
            <person name="Floch G.L."/>
            <person name="Makela M.R."/>
            <person name="Henrissat B."/>
            <person name="Grigoriev I.V."/>
            <person name="Crouch J.A."/>
            <person name="De Vries R.P."/>
            <person name="Sukno S.A."/>
            <person name="Thon M.R."/>
        </authorList>
    </citation>
    <scope>NUCLEOTIDE SEQUENCE</scope>
    <source>
        <strain evidence="2">CBS 112980</strain>
    </source>
</reference>
<sequence length="290" mass="31919">MHYSSTELCYALVEEQTHYGLIQILPEQVPQSSRQVFGLKQELVEGRRQVGGRTDQDDTGHNDIQIQRQQEAYTQPQTPTADHDNNDDGDDETQQDGILATTGDPEEQDDQQAKGRDIVGDYMARIFSPPGETTFATATGAKPRCERSWTCARRGVEWQLISAQMGEGQDIGKGFACKVLAADEGRSARDLGRRVVAKGVVRGGRREGGSSRDQGKVVSRCLGGHPQLPTSATPQKLADNLKYANDWGHALQSQDYQGERGQSTQASSQCTRKATSLLDCVLSPCHYREH</sequence>
<dbReference type="AlphaFoldDB" id="A0AAD8XJW6"/>
<keyword evidence="3" id="KW-1185">Reference proteome</keyword>
<feature type="compositionally biased region" description="Polar residues" evidence="1">
    <location>
        <begin position="70"/>
        <end position="80"/>
    </location>
</feature>
<comment type="caution">
    <text evidence="2">The sequence shown here is derived from an EMBL/GenBank/DDBJ whole genome shotgun (WGS) entry which is preliminary data.</text>
</comment>
<evidence type="ECO:0000313" key="2">
    <source>
        <dbReference type="EMBL" id="KAK1728025.1"/>
    </source>
</evidence>
<name>A0AAD8XJW6_GLOAC</name>